<evidence type="ECO:0000313" key="1">
    <source>
        <dbReference type="EMBL" id="MBT9431026.1"/>
    </source>
</evidence>
<proteinExistence type="predicted"/>
<organism evidence="1 2">
    <name type="scientific">Candidatus Sodalis endolongispinus</name>
    <dbReference type="NCBI Taxonomy" id="2812662"/>
    <lineage>
        <taxon>Bacteria</taxon>
        <taxon>Pseudomonadati</taxon>
        <taxon>Pseudomonadota</taxon>
        <taxon>Gammaproteobacteria</taxon>
        <taxon>Enterobacterales</taxon>
        <taxon>Bruguierivoracaceae</taxon>
        <taxon>Sodalis</taxon>
    </lineage>
</organism>
<protein>
    <submittedName>
        <fullName evidence="1">Uncharacterized protein</fullName>
    </submittedName>
</protein>
<dbReference type="RefSeq" id="WP_215668210.1">
    <property type="nucleotide sequence ID" value="NZ_JAFJYC010000001.1"/>
</dbReference>
<name>A0ABS5Y7P8_9GAMM</name>
<keyword evidence="2" id="KW-1185">Reference proteome</keyword>
<dbReference type="Proteomes" id="UP000811282">
    <property type="component" value="Unassembled WGS sequence"/>
</dbReference>
<evidence type="ECO:0000313" key="2">
    <source>
        <dbReference type="Proteomes" id="UP000811282"/>
    </source>
</evidence>
<dbReference type="EMBL" id="JAFJYC010000001">
    <property type="protein sequence ID" value="MBT9431026.1"/>
    <property type="molecule type" value="Genomic_DNA"/>
</dbReference>
<gene>
    <name evidence="1" type="ORF">JZM24_00480</name>
</gene>
<sequence>MFPVKASGFSYILYNTYDEFGGVSLTPQLEYWFGSPNLRAWLSYTWEENANDITRIEFQWDI</sequence>
<accession>A0ABS5Y7P8</accession>
<reference evidence="1 2" key="1">
    <citation type="journal article" date="2021" name="Genome Biol. Evol.">
        <title>The evolution of interdependence in a four-way mealybug symbiosis.</title>
        <authorList>
            <person name="Garber A.I."/>
            <person name="Kupper M."/>
            <person name="Laetsch D.R."/>
            <person name="Weldon S.R."/>
            <person name="Ladinsky M.S."/>
            <person name="Bjorkman P.J."/>
            <person name="McCutcheon J.P."/>
        </authorList>
    </citation>
    <scope>NUCLEOTIDE SEQUENCE [LARGE SCALE GENOMIC DNA]</scope>
    <source>
        <strain evidence="1">SOD</strain>
    </source>
</reference>
<comment type="caution">
    <text evidence="1">The sequence shown here is derived from an EMBL/GenBank/DDBJ whole genome shotgun (WGS) entry which is preliminary data.</text>
</comment>